<evidence type="ECO:0000313" key="2">
    <source>
        <dbReference type="EMBL" id="TNN33470.1"/>
    </source>
</evidence>
<comment type="caution">
    <text evidence="2">The sequence shown here is derived from an EMBL/GenBank/DDBJ whole genome shotgun (WGS) entry which is preliminary data.</text>
</comment>
<protein>
    <submittedName>
        <fullName evidence="2">Uncharacterized protein</fullName>
    </submittedName>
</protein>
<proteinExistence type="predicted"/>
<dbReference type="EMBL" id="SRLO01002236">
    <property type="protein sequence ID" value="TNN33470.1"/>
    <property type="molecule type" value="Genomic_DNA"/>
</dbReference>
<reference evidence="2 3" key="1">
    <citation type="submission" date="2019-03" db="EMBL/GenBank/DDBJ databases">
        <title>First draft genome of Liparis tanakae, snailfish: a comprehensive survey of snailfish specific genes.</title>
        <authorList>
            <person name="Kim W."/>
            <person name="Song I."/>
            <person name="Jeong J.-H."/>
            <person name="Kim D."/>
            <person name="Kim S."/>
            <person name="Ryu S."/>
            <person name="Song J.Y."/>
            <person name="Lee S.K."/>
        </authorList>
    </citation>
    <scope>NUCLEOTIDE SEQUENCE [LARGE SCALE GENOMIC DNA]</scope>
    <source>
        <tissue evidence="2">Muscle</tissue>
    </source>
</reference>
<name>A0A4Z2EXX5_9TELE</name>
<evidence type="ECO:0000256" key="1">
    <source>
        <dbReference type="SAM" id="MobiDB-lite"/>
    </source>
</evidence>
<organism evidence="2 3">
    <name type="scientific">Liparis tanakae</name>
    <name type="common">Tanaka's snailfish</name>
    <dbReference type="NCBI Taxonomy" id="230148"/>
    <lineage>
        <taxon>Eukaryota</taxon>
        <taxon>Metazoa</taxon>
        <taxon>Chordata</taxon>
        <taxon>Craniata</taxon>
        <taxon>Vertebrata</taxon>
        <taxon>Euteleostomi</taxon>
        <taxon>Actinopterygii</taxon>
        <taxon>Neopterygii</taxon>
        <taxon>Teleostei</taxon>
        <taxon>Neoteleostei</taxon>
        <taxon>Acanthomorphata</taxon>
        <taxon>Eupercaria</taxon>
        <taxon>Perciformes</taxon>
        <taxon>Cottioidei</taxon>
        <taxon>Cottales</taxon>
        <taxon>Liparidae</taxon>
        <taxon>Liparis</taxon>
    </lineage>
</organism>
<gene>
    <name evidence="2" type="ORF">EYF80_056367</name>
</gene>
<dbReference type="AlphaFoldDB" id="A0A4Z2EXX5"/>
<accession>A0A4Z2EXX5</accession>
<sequence>MTCLTFFIAPLCRALFSAVGRREQSEVDPRINIGALPPPYCGIDVALWGRAEAQGAGGTRLREREGRGWRDSWRLVEAVQGRPPPSLFSAGLLSHLSGLEKNTEILKVLSSIIFHVHNSAEPGLQNPGERVGVRRQSLTGSDSG</sequence>
<evidence type="ECO:0000313" key="3">
    <source>
        <dbReference type="Proteomes" id="UP000314294"/>
    </source>
</evidence>
<feature type="region of interest" description="Disordered" evidence="1">
    <location>
        <begin position="123"/>
        <end position="144"/>
    </location>
</feature>
<keyword evidence="3" id="KW-1185">Reference proteome</keyword>
<dbReference type="Proteomes" id="UP000314294">
    <property type="component" value="Unassembled WGS sequence"/>
</dbReference>